<accession>A0AAU9T9A3</accession>
<organism evidence="2 3">
    <name type="scientific">Thlaspi arvense</name>
    <name type="common">Field penny-cress</name>
    <dbReference type="NCBI Taxonomy" id="13288"/>
    <lineage>
        <taxon>Eukaryota</taxon>
        <taxon>Viridiplantae</taxon>
        <taxon>Streptophyta</taxon>
        <taxon>Embryophyta</taxon>
        <taxon>Tracheophyta</taxon>
        <taxon>Spermatophyta</taxon>
        <taxon>Magnoliopsida</taxon>
        <taxon>eudicotyledons</taxon>
        <taxon>Gunneridae</taxon>
        <taxon>Pentapetalae</taxon>
        <taxon>rosids</taxon>
        <taxon>malvids</taxon>
        <taxon>Brassicales</taxon>
        <taxon>Brassicaceae</taxon>
        <taxon>Thlaspideae</taxon>
        <taxon>Thlaspi</taxon>
    </lineage>
</organism>
<dbReference type="AlphaFoldDB" id="A0AAU9T9A3"/>
<evidence type="ECO:0000256" key="1">
    <source>
        <dbReference type="SAM" id="SignalP"/>
    </source>
</evidence>
<feature type="chain" id="PRO_5043975841" evidence="1">
    <location>
        <begin position="27"/>
        <end position="76"/>
    </location>
</feature>
<gene>
    <name evidence="2" type="ORF">TAV2_LOCUS24978</name>
</gene>
<dbReference type="EMBL" id="OU466863">
    <property type="protein sequence ID" value="CAH2079284.1"/>
    <property type="molecule type" value="Genomic_DNA"/>
</dbReference>
<dbReference type="Proteomes" id="UP000836841">
    <property type="component" value="Chromosome 7"/>
</dbReference>
<keyword evidence="1" id="KW-0732">Signal</keyword>
<keyword evidence="3" id="KW-1185">Reference proteome</keyword>
<proteinExistence type="predicted"/>
<evidence type="ECO:0000313" key="2">
    <source>
        <dbReference type="EMBL" id="CAH2079284.1"/>
    </source>
</evidence>
<reference evidence="2 3" key="1">
    <citation type="submission" date="2022-03" db="EMBL/GenBank/DDBJ databases">
        <authorList>
            <person name="Nunn A."/>
            <person name="Chopra R."/>
            <person name="Nunn A."/>
            <person name="Contreras Garrido A."/>
        </authorList>
    </citation>
    <scope>NUCLEOTIDE SEQUENCE [LARGE SCALE GENOMIC DNA]</scope>
</reference>
<name>A0AAU9T9A3_THLAR</name>
<dbReference type="InterPro" id="IPR036574">
    <property type="entry name" value="Scorpion_toxin-like_sf"/>
</dbReference>
<evidence type="ECO:0000313" key="3">
    <source>
        <dbReference type="Proteomes" id="UP000836841"/>
    </source>
</evidence>
<protein>
    <submittedName>
        <fullName evidence="2">Uncharacterized protein</fullName>
    </submittedName>
</protein>
<dbReference type="Gene3D" id="3.30.30.10">
    <property type="entry name" value="Knottin, scorpion toxin-like"/>
    <property type="match status" value="1"/>
</dbReference>
<sequence>MASSSKCLLFMFLCLTVLLIPEATKTDDSQRRRIFVIGLCSKIPDCNKKCFESHYAGGKCFKLTPSATELLCGCNI</sequence>
<feature type="signal peptide" evidence="1">
    <location>
        <begin position="1"/>
        <end position="26"/>
    </location>
</feature>